<proteinExistence type="predicted"/>
<keyword evidence="2" id="KW-0067">ATP-binding</keyword>
<dbReference type="Proteomes" id="UP000314986">
    <property type="component" value="Unassembled WGS sequence"/>
</dbReference>
<dbReference type="GeneTree" id="ENSGT00570000079239"/>
<dbReference type="PANTHER" id="PTHR23077">
    <property type="entry name" value="AAA-FAMILY ATPASE"/>
    <property type="match status" value="1"/>
</dbReference>
<evidence type="ECO:0000313" key="5">
    <source>
        <dbReference type="Proteomes" id="UP000314986"/>
    </source>
</evidence>
<dbReference type="GO" id="GO:0005634">
    <property type="term" value="C:nucleus"/>
    <property type="evidence" value="ECO:0007669"/>
    <property type="project" value="TreeGrafter"/>
</dbReference>
<dbReference type="GO" id="GO:0016887">
    <property type="term" value="F:ATP hydrolysis activity"/>
    <property type="evidence" value="ECO:0007669"/>
    <property type="project" value="TreeGrafter"/>
</dbReference>
<keyword evidence="1" id="KW-0547">Nucleotide-binding</keyword>
<dbReference type="Gene3D" id="1.10.8.60">
    <property type="match status" value="1"/>
</dbReference>
<reference evidence="5" key="1">
    <citation type="journal article" date="2006" name="Science">
        <title>Ancient noncoding elements conserved in the human genome.</title>
        <authorList>
            <person name="Venkatesh B."/>
            <person name="Kirkness E.F."/>
            <person name="Loh Y.H."/>
            <person name="Halpern A.L."/>
            <person name="Lee A.P."/>
            <person name="Johnson J."/>
            <person name="Dandona N."/>
            <person name="Viswanathan L.D."/>
            <person name="Tay A."/>
            <person name="Venter J.C."/>
            <person name="Strausberg R.L."/>
            <person name="Brenner S."/>
        </authorList>
    </citation>
    <scope>NUCLEOTIDE SEQUENCE [LARGE SCALE GENOMIC DNA]</scope>
</reference>
<evidence type="ECO:0000256" key="2">
    <source>
        <dbReference type="ARBA" id="ARBA00022840"/>
    </source>
</evidence>
<dbReference type="GO" id="GO:1990275">
    <property type="term" value="F:preribosome binding"/>
    <property type="evidence" value="ECO:0007669"/>
    <property type="project" value="TreeGrafter"/>
</dbReference>
<reference evidence="5" key="2">
    <citation type="journal article" date="2007" name="PLoS Biol.">
        <title>Survey sequencing and comparative analysis of the elephant shark (Callorhinchus milii) genome.</title>
        <authorList>
            <person name="Venkatesh B."/>
            <person name="Kirkness E.F."/>
            <person name="Loh Y.H."/>
            <person name="Halpern A.L."/>
            <person name="Lee A.P."/>
            <person name="Johnson J."/>
            <person name="Dandona N."/>
            <person name="Viswanathan L.D."/>
            <person name="Tay A."/>
            <person name="Venter J.C."/>
            <person name="Strausberg R.L."/>
            <person name="Brenner S."/>
        </authorList>
    </citation>
    <scope>NUCLEOTIDE SEQUENCE [LARGE SCALE GENOMIC DNA]</scope>
</reference>
<protein>
    <recommendedName>
        <fullName evidence="3">AAA ATPase AAA+ lid domain-containing protein</fullName>
    </recommendedName>
</protein>
<dbReference type="Ensembl" id="ENSCMIT00000042216.1">
    <property type="protein sequence ID" value="ENSCMIP00000041622.1"/>
    <property type="gene ID" value="ENSCMIG00000017353.1"/>
</dbReference>
<dbReference type="GO" id="GO:0042254">
    <property type="term" value="P:ribosome biogenesis"/>
    <property type="evidence" value="ECO:0007669"/>
    <property type="project" value="TreeGrafter"/>
</dbReference>
<organism evidence="4 5">
    <name type="scientific">Callorhinchus milii</name>
    <name type="common">Ghost shark</name>
    <dbReference type="NCBI Taxonomy" id="7868"/>
    <lineage>
        <taxon>Eukaryota</taxon>
        <taxon>Metazoa</taxon>
        <taxon>Chordata</taxon>
        <taxon>Craniata</taxon>
        <taxon>Vertebrata</taxon>
        <taxon>Chondrichthyes</taxon>
        <taxon>Holocephali</taxon>
        <taxon>Chimaeriformes</taxon>
        <taxon>Callorhinchidae</taxon>
        <taxon>Callorhinchus</taxon>
    </lineage>
</organism>
<evidence type="ECO:0000256" key="1">
    <source>
        <dbReference type="ARBA" id="ARBA00022741"/>
    </source>
</evidence>
<dbReference type="AlphaFoldDB" id="A0A4W3JGT4"/>
<dbReference type="GO" id="GO:0005524">
    <property type="term" value="F:ATP binding"/>
    <property type="evidence" value="ECO:0007669"/>
    <property type="project" value="UniProtKB-KW"/>
</dbReference>
<feature type="domain" description="AAA ATPase AAA+ lid" evidence="3">
    <location>
        <begin position="26"/>
        <end position="63"/>
    </location>
</feature>
<dbReference type="InterPro" id="IPR041569">
    <property type="entry name" value="AAA_lid_3"/>
</dbReference>
<keyword evidence="5" id="KW-1185">Reference proteome</keyword>
<sequence length="113" mass="12368">MLWYSKCNTEHSLVLQWGTRPPLGGDVDLKAIASDQRCDCFTGADLSALVREASINALRQQLSTSPPDSPVSGSSAGIQVSRQHFETAFQKVRSSVSVKDQITYEALRISLNQ</sequence>
<dbReference type="PANTHER" id="PTHR23077:SF171">
    <property type="entry name" value="NUCLEAR VALOSIN-CONTAINING PROTEIN-LIKE"/>
    <property type="match status" value="1"/>
</dbReference>
<reference evidence="5" key="3">
    <citation type="journal article" date="2014" name="Nature">
        <title>Elephant shark genome provides unique insights into gnathostome evolution.</title>
        <authorList>
            <consortium name="International Elephant Shark Genome Sequencing Consortium"/>
            <person name="Venkatesh B."/>
            <person name="Lee A.P."/>
            <person name="Ravi V."/>
            <person name="Maurya A.K."/>
            <person name="Lian M.M."/>
            <person name="Swann J.B."/>
            <person name="Ohta Y."/>
            <person name="Flajnik M.F."/>
            <person name="Sutoh Y."/>
            <person name="Kasahara M."/>
            <person name="Hoon S."/>
            <person name="Gangu V."/>
            <person name="Roy S.W."/>
            <person name="Irimia M."/>
            <person name="Korzh V."/>
            <person name="Kondrychyn I."/>
            <person name="Lim Z.W."/>
            <person name="Tay B.H."/>
            <person name="Tohari S."/>
            <person name="Kong K.W."/>
            <person name="Ho S."/>
            <person name="Lorente-Galdos B."/>
            <person name="Quilez J."/>
            <person name="Marques-Bonet T."/>
            <person name="Raney B.J."/>
            <person name="Ingham P.W."/>
            <person name="Tay A."/>
            <person name="Hillier L.W."/>
            <person name="Minx P."/>
            <person name="Boehm T."/>
            <person name="Wilson R.K."/>
            <person name="Brenner S."/>
            <person name="Warren W.C."/>
        </authorList>
    </citation>
    <scope>NUCLEOTIDE SEQUENCE [LARGE SCALE GENOMIC DNA]</scope>
</reference>
<accession>A0A4W3JGT4</accession>
<evidence type="ECO:0000259" key="3">
    <source>
        <dbReference type="Pfam" id="PF17862"/>
    </source>
</evidence>
<reference evidence="4" key="5">
    <citation type="submission" date="2025-09" db="UniProtKB">
        <authorList>
            <consortium name="Ensembl"/>
        </authorList>
    </citation>
    <scope>IDENTIFICATION</scope>
</reference>
<dbReference type="GO" id="GO:0003723">
    <property type="term" value="F:RNA binding"/>
    <property type="evidence" value="ECO:0007669"/>
    <property type="project" value="TreeGrafter"/>
</dbReference>
<dbReference type="InterPro" id="IPR050168">
    <property type="entry name" value="AAA_ATPase_domain"/>
</dbReference>
<evidence type="ECO:0000313" key="4">
    <source>
        <dbReference type="Ensembl" id="ENSCMIP00000041622.1"/>
    </source>
</evidence>
<dbReference type="Pfam" id="PF17862">
    <property type="entry name" value="AAA_lid_3"/>
    <property type="match status" value="1"/>
</dbReference>
<dbReference type="STRING" id="7868.ENSCMIP00000041622"/>
<dbReference type="InParanoid" id="A0A4W3JGT4"/>
<dbReference type="OMA" id="YSKCNTE"/>
<name>A0A4W3JGT4_CALMI</name>
<reference evidence="4" key="4">
    <citation type="submission" date="2025-08" db="UniProtKB">
        <authorList>
            <consortium name="Ensembl"/>
        </authorList>
    </citation>
    <scope>IDENTIFICATION</scope>
</reference>